<feature type="compositionally biased region" description="Polar residues" evidence="1">
    <location>
        <begin position="966"/>
        <end position="978"/>
    </location>
</feature>
<dbReference type="Pfam" id="PF00616">
    <property type="entry name" value="RasGAP"/>
    <property type="match status" value="1"/>
</dbReference>
<dbReference type="PROSITE" id="PS50018">
    <property type="entry name" value="RAS_GTPASE_ACTIV_2"/>
    <property type="match status" value="1"/>
</dbReference>
<dbReference type="PANTHER" id="PTHR14149:SF14">
    <property type="entry name" value="CALPONIN-HOMOLOGY (CH) DOMAIN-CONTAINING PROTEIN"/>
    <property type="match status" value="1"/>
</dbReference>
<dbReference type="InterPro" id="IPR008936">
    <property type="entry name" value="Rho_GTPase_activation_prot"/>
</dbReference>
<dbReference type="SMART" id="SM00033">
    <property type="entry name" value="CH"/>
    <property type="match status" value="1"/>
</dbReference>
<dbReference type="SMART" id="SM00015">
    <property type="entry name" value="IQ"/>
    <property type="match status" value="3"/>
</dbReference>
<dbReference type="SUPFAM" id="SSF143885">
    <property type="entry name" value="RGC domain-like"/>
    <property type="match status" value="1"/>
</dbReference>
<dbReference type="PANTHER" id="PTHR14149">
    <property type="entry name" value="RAS GTPASE-ACTIVATING PROTEIN WITH IQ MOTIF"/>
    <property type="match status" value="1"/>
</dbReference>
<keyword evidence="4" id="KW-1185">Reference proteome</keyword>
<dbReference type="Gene3D" id="1.10.506.10">
    <property type="entry name" value="GTPase Activation - p120gap, domain 1"/>
    <property type="match status" value="1"/>
</dbReference>
<dbReference type="Gene3D" id="1.20.5.190">
    <property type="match status" value="1"/>
</dbReference>
<feature type="region of interest" description="Disordered" evidence="1">
    <location>
        <begin position="956"/>
        <end position="978"/>
    </location>
</feature>
<dbReference type="GeneID" id="107073463"/>
<proteinExistence type="predicted"/>
<dbReference type="InterPro" id="IPR001715">
    <property type="entry name" value="CH_dom"/>
</dbReference>
<dbReference type="Pfam" id="PF03836">
    <property type="entry name" value="RasGAP_C"/>
    <property type="match status" value="1"/>
</dbReference>
<gene>
    <name evidence="5" type="primary">LOC107073463</name>
</gene>
<dbReference type="CDD" id="cd23766">
    <property type="entry name" value="IQCG"/>
    <property type="match status" value="1"/>
</dbReference>
<dbReference type="InterPro" id="IPR001936">
    <property type="entry name" value="RasGAP_dom"/>
</dbReference>
<evidence type="ECO:0000259" key="2">
    <source>
        <dbReference type="PROSITE" id="PS50018"/>
    </source>
</evidence>
<dbReference type="SMART" id="SM00323">
    <property type="entry name" value="RasGAP"/>
    <property type="match status" value="1"/>
</dbReference>
<dbReference type="InterPro" id="IPR036872">
    <property type="entry name" value="CH_dom_sf"/>
</dbReference>
<sequence length="1668" mass="193464">MTNKHNLGKLKNMINASRNFINYEKDKCIIQDKSLKGIIEGNDVRKTAEEMDEQREKLLAYEYLCHLEEAKKWIEACIKENLPPTTELEENLRNGVYLAKLGHFIAPEIFPSHKIYDSDQRKYQLNGLQFRHTDNINYFLKCLQSMELPFTFQPETTDIYDKKNMPRLIYCIHALSTHLFKLGKAPKIQDLYGKVNFTDEEIDAVSKELRKYGIQMPSFQKIGGLLTNSIAVDIAALHAAVIAINEAITKKDQVVMLNTLQEKAAQLNNIYIEYIQDYLEALYDAQDSKRQAALNRSLNDSYVPDAYDELLTQAEIQGHINHVNVQQAGKNIIESIQMNNDRLIIALEAPALHLQNITPSNVEVYKEKLSQLIESPEWYNNYSEMNHHWQYLLQNTIDSANDEVLKIQKRKEALRFLNDTLLDGGVTEFYKALKNPYLELTNVDKFALPLYYEEMKIDLMECGTDLTYNDIVVSIKVLSAIAAISKAVDQGDAYAVYDALKNPDAHVMNLIDEYKMKYFCALQNLRLKKLSKRQIVCNILTYNDIQDCIEISNEEYKQDNKVMQALTQLNVALKDNNPYTVTEAFAELELMLLWSLTSMDPTHVFKLLKNIASKKTTYDRNLCLSEVEEAMKRIEIADIEIERSIKWHATINDCLDQNNLDDFMRQDLCHEVYMTKWVEQDSDEIKKNKFNIFCNLRKVKLEKYHCPFITYISSENIEAYLNIKERTVTWDLPEDFSETHYVTENDVKYIQKYYPMEDLHNYLTIKECMVIRMQARIRGYLLRKKYKLNYFNNKKIIKIQAWWRGILQRKRYIALLNQIHAKNDLFSYQNNTTKLMKTEYIDVLDIYRDYEPQIIKIQALWRGRAARRAFNSLLHMEKPPFPVVRHFSAILNFNAQDYDKDLQLQHLKHEVVQIIRHNQNLSQQLDSMDIKIGLLIQNRITLQDVVTHGKSLENLAKQRNNKDNKSSGIPDNLSTQKGLKSLTKEGRKKLEGYQHLFYTLQTNPSYLSKLLFLLPQSKTNKFLQNVILTLFNFGSNIREEYLLLKLFGSALQEEIRCKFQKPSEVVTGDPLVLKLVVNYARQLNGQRALRQIVGPLIENIISDKTLAIETNPVDAYKCWRNQLEMETGEAQSLPYTVSHQEALTYEPVRKRLNESVNVLRKTALEFLTKITESRNLIPYGMLYVAKVLHDTLREKFPNSPEKDILKVVGNLIYYQFINAAIVAPDAFDIITLPVDRTLLNDQRRNLACIAKILQFAASKKGFGEEATHLNCLNPFIIECHEKFKKFFRYCCQIEDLEEHFSIHEYTEATLIHKPEIYISLQEICDTHCLMLKYQDQIAPDPLDPLHDLLDDLESAPTVASLLGISDTMCEGNLARLGKTEVCLVLTNKFEIPEDEDTNLSKLFIKTKELLVSVLQFLKGPTLVDALAITSSPVDNKILNTSKYNSVSPMLNISHKSSSLNDCKFQLSVYLNKLRLGGWVSKEDGYQNIITAVAKDLCNKGKYRIIRNNELKTLHITKRSLEEKTRYYQEQVEYYNKYIQKCLENLHTGKGSIRALHMAQKDHRKLKSKMTLKYSAAKLQEKGVLLEVDGLPLSQWKNVLFEISPTEYNGLFTVHCKFMGVNMEKVNIDIQKLLELQYEGSAIMDMFGKAKVNVNLLLYLLNKKFYGKI</sequence>
<name>A0ABM1JAZ2_POLDO</name>
<reference evidence="5" key="1">
    <citation type="submission" date="2025-08" db="UniProtKB">
        <authorList>
            <consortium name="RefSeq"/>
        </authorList>
    </citation>
    <scope>IDENTIFICATION</scope>
    <source>
        <tissue evidence="5">Whole body</tissue>
    </source>
</reference>
<dbReference type="InterPro" id="IPR000048">
    <property type="entry name" value="IQ_motif_EF-hand-BS"/>
</dbReference>
<dbReference type="Pfam" id="PF00612">
    <property type="entry name" value="IQ"/>
    <property type="match status" value="3"/>
</dbReference>
<protein>
    <submittedName>
        <fullName evidence="5">Ras GTPase-activating-like protein IQGAP1 isoform X1</fullName>
    </submittedName>
</protein>
<dbReference type="InterPro" id="IPR000593">
    <property type="entry name" value="RasGAP_C"/>
</dbReference>
<evidence type="ECO:0000313" key="5">
    <source>
        <dbReference type="RefSeq" id="XP_015189630.1"/>
    </source>
</evidence>
<accession>A0ABM1JAZ2</accession>
<dbReference type="SUPFAM" id="SSF48350">
    <property type="entry name" value="GTPase activation domain, GAP"/>
    <property type="match status" value="1"/>
</dbReference>
<dbReference type="Gene3D" id="1.10.418.10">
    <property type="entry name" value="Calponin-like domain"/>
    <property type="match status" value="1"/>
</dbReference>
<dbReference type="PROSITE" id="PS50096">
    <property type="entry name" value="IQ"/>
    <property type="match status" value="3"/>
</dbReference>
<feature type="domain" description="Ras-GAP" evidence="2">
    <location>
        <begin position="1025"/>
        <end position="1258"/>
    </location>
</feature>
<evidence type="ECO:0000313" key="4">
    <source>
        <dbReference type="Proteomes" id="UP000694924"/>
    </source>
</evidence>
<dbReference type="Pfam" id="PF00307">
    <property type="entry name" value="CH"/>
    <property type="match status" value="1"/>
</dbReference>
<organism evidence="4 5">
    <name type="scientific">Polistes dominula</name>
    <name type="common">European paper wasp</name>
    <name type="synonym">Vespa dominula</name>
    <dbReference type="NCBI Taxonomy" id="743375"/>
    <lineage>
        <taxon>Eukaryota</taxon>
        <taxon>Metazoa</taxon>
        <taxon>Ecdysozoa</taxon>
        <taxon>Arthropoda</taxon>
        <taxon>Hexapoda</taxon>
        <taxon>Insecta</taxon>
        <taxon>Pterygota</taxon>
        <taxon>Neoptera</taxon>
        <taxon>Endopterygota</taxon>
        <taxon>Hymenoptera</taxon>
        <taxon>Apocrita</taxon>
        <taxon>Aculeata</taxon>
        <taxon>Vespoidea</taxon>
        <taxon>Vespidae</taxon>
        <taxon>Polistinae</taxon>
        <taxon>Polistini</taxon>
        <taxon>Polistes</taxon>
    </lineage>
</organism>
<dbReference type="SUPFAM" id="SSF47576">
    <property type="entry name" value="Calponin-homology domain, CH-domain"/>
    <property type="match status" value="1"/>
</dbReference>
<evidence type="ECO:0000256" key="1">
    <source>
        <dbReference type="SAM" id="MobiDB-lite"/>
    </source>
</evidence>
<dbReference type="PROSITE" id="PS50021">
    <property type="entry name" value="CH"/>
    <property type="match status" value="1"/>
</dbReference>
<feature type="domain" description="Calponin-homology (CH)" evidence="3">
    <location>
        <begin position="64"/>
        <end position="179"/>
    </location>
</feature>
<dbReference type="RefSeq" id="XP_015189630.1">
    <property type="nucleotide sequence ID" value="XM_015334144.1"/>
</dbReference>
<dbReference type="CDD" id="cd05127">
    <property type="entry name" value="RasGAP_IQGAP_like"/>
    <property type="match status" value="1"/>
</dbReference>
<evidence type="ECO:0000259" key="3">
    <source>
        <dbReference type="PROSITE" id="PS50021"/>
    </source>
</evidence>
<dbReference type="Proteomes" id="UP000694924">
    <property type="component" value="Unplaced"/>
</dbReference>